<keyword evidence="1" id="KW-0812">Transmembrane</keyword>
<proteinExistence type="predicted"/>
<evidence type="ECO:0000313" key="4">
    <source>
        <dbReference type="EMBL" id="GAP29381.1"/>
    </source>
</evidence>
<dbReference type="EMBL" id="BBYQ01000055">
    <property type="protein sequence ID" value="GAP29381.1"/>
    <property type="molecule type" value="Genomic_DNA"/>
</dbReference>
<dbReference type="GeneID" id="93370743"/>
<dbReference type="InterPro" id="IPR008024">
    <property type="entry name" value="YiaAB"/>
</dbReference>
<evidence type="ECO:0000313" key="3">
    <source>
        <dbReference type="EMBL" id="APA95440.1"/>
    </source>
</evidence>
<feature type="transmembrane region" description="Helical" evidence="1">
    <location>
        <begin position="44"/>
        <end position="64"/>
    </location>
</feature>
<dbReference type="GO" id="GO:0006974">
    <property type="term" value="P:DNA damage response"/>
    <property type="evidence" value="ECO:0007669"/>
    <property type="project" value="TreeGrafter"/>
</dbReference>
<dbReference type="RefSeq" id="WP_033087895.1">
    <property type="nucleotide sequence ID" value="NZ_AP017900.1"/>
</dbReference>
<dbReference type="OrthoDB" id="3296350at2"/>
<feature type="domain" description="YiaAB two helix" evidence="2">
    <location>
        <begin position="14"/>
        <end position="66"/>
    </location>
</feature>
<reference evidence="3 6" key="3">
    <citation type="submission" date="2016-10" db="EMBL/GenBank/DDBJ databases">
        <title>Genome sequence of Nocardia seriolae strain EM150506, isolated from Anguila japonica.</title>
        <authorList>
            <person name="Han H.-J."/>
        </authorList>
    </citation>
    <scope>NUCLEOTIDE SEQUENCE [LARGE SCALE GENOMIC DNA]</scope>
    <source>
        <strain evidence="3 6">EM150506</strain>
    </source>
</reference>
<evidence type="ECO:0000256" key="1">
    <source>
        <dbReference type="SAM" id="Phobius"/>
    </source>
</evidence>
<keyword evidence="5" id="KW-1185">Reference proteome</keyword>
<protein>
    <recommendedName>
        <fullName evidence="2">YiaAB two helix domain-containing protein</fullName>
    </recommendedName>
</protein>
<evidence type="ECO:0000313" key="5">
    <source>
        <dbReference type="Proteomes" id="UP000037179"/>
    </source>
</evidence>
<keyword evidence="1" id="KW-0472">Membrane</keyword>
<evidence type="ECO:0000259" key="2">
    <source>
        <dbReference type="Pfam" id="PF05360"/>
    </source>
</evidence>
<dbReference type="KEGG" id="nsr:NS506_01368"/>
<dbReference type="Proteomes" id="UP000180166">
    <property type="component" value="Chromosome"/>
</dbReference>
<organism evidence="4 5">
    <name type="scientific">Nocardia seriolae</name>
    <dbReference type="NCBI Taxonomy" id="37332"/>
    <lineage>
        <taxon>Bacteria</taxon>
        <taxon>Bacillati</taxon>
        <taxon>Actinomycetota</taxon>
        <taxon>Actinomycetes</taxon>
        <taxon>Mycobacteriales</taxon>
        <taxon>Nocardiaceae</taxon>
        <taxon>Nocardia</taxon>
    </lineage>
</organism>
<sequence length="95" mass="10604">MSTPSAQTKSTTAFLAQAMIAFGISFSALVIGIAYLPLDIWQRGFLLMAMLFLVSSSFTLAKVIRDQHESTRVTHRIDEARMAKLMAEHDPFKIN</sequence>
<dbReference type="EMBL" id="CP017839">
    <property type="protein sequence ID" value="APA95440.1"/>
    <property type="molecule type" value="Genomic_DNA"/>
</dbReference>
<reference evidence="4 5" key="2">
    <citation type="journal article" date="2016" name="Genome Announc.">
        <title>Draft Genome Sequence of Erythromycin- and Oxytetracycline-Sensitive Nocardia seriolae Strain U-1 (NBRC 110359).</title>
        <authorList>
            <person name="Imajoh M."/>
            <person name="Sukeda M."/>
            <person name="Shimizu M."/>
            <person name="Yamane J."/>
            <person name="Ohnishi K."/>
            <person name="Oshima S."/>
        </authorList>
    </citation>
    <scope>NUCLEOTIDE SEQUENCE [LARGE SCALE GENOMIC DNA]</scope>
    <source>
        <strain evidence="4 5">U-1</strain>
    </source>
</reference>
<accession>A0A0B8N6K7</accession>
<keyword evidence="1" id="KW-1133">Transmembrane helix</keyword>
<feature type="transmembrane region" description="Helical" evidence="1">
    <location>
        <begin position="12"/>
        <end position="38"/>
    </location>
</feature>
<dbReference type="GO" id="GO:0005886">
    <property type="term" value="C:plasma membrane"/>
    <property type="evidence" value="ECO:0007669"/>
    <property type="project" value="TreeGrafter"/>
</dbReference>
<dbReference type="Pfam" id="PF05360">
    <property type="entry name" value="YiaAB"/>
    <property type="match status" value="1"/>
</dbReference>
<dbReference type="AlphaFoldDB" id="A0A0B8N6K7"/>
<evidence type="ECO:0000313" key="6">
    <source>
        <dbReference type="Proteomes" id="UP000180166"/>
    </source>
</evidence>
<dbReference type="Proteomes" id="UP000037179">
    <property type="component" value="Unassembled WGS sequence"/>
</dbReference>
<dbReference type="PANTHER" id="PTHR37290">
    <property type="entry name" value="INNER MEMBRANE PROTEIN YIAA-RELATED"/>
    <property type="match status" value="1"/>
</dbReference>
<dbReference type="PANTHER" id="PTHR37290:SF1">
    <property type="entry name" value="INNER MEMBRANE PROTEIN YIAA"/>
    <property type="match status" value="1"/>
</dbReference>
<reference evidence="5" key="1">
    <citation type="submission" date="2015-07" db="EMBL/GenBank/DDBJ databases">
        <title>Nocardia seriolae U-1 whole genome shotgun sequence.</title>
        <authorList>
            <person name="Imajoh M."/>
            <person name="Fukumoto Y."/>
            <person name="Sukeda M."/>
            <person name="Yamane J."/>
            <person name="Yamasaki K."/>
            <person name="Shimizu M."/>
            <person name="Ohnishi K."/>
            <person name="Oshima S."/>
        </authorList>
    </citation>
    <scope>NUCLEOTIDE SEQUENCE [LARGE SCALE GENOMIC DNA]</scope>
    <source>
        <strain evidence="5">U-1</strain>
    </source>
</reference>
<dbReference type="InterPro" id="IPR038972">
    <property type="entry name" value="YiaA-like"/>
</dbReference>
<gene>
    <name evidence="3" type="ORF">NS506_01368</name>
    <name evidence="4" type="ORF">NSK11_contig00055-0005</name>
</gene>
<name>A0A0B8N6K7_9NOCA</name>